<dbReference type="PRINTS" id="PR00173">
    <property type="entry name" value="EDTRNSPORT"/>
</dbReference>
<evidence type="ECO:0000256" key="2">
    <source>
        <dbReference type="ARBA" id="ARBA00022448"/>
    </source>
</evidence>
<dbReference type="GO" id="GO:0005886">
    <property type="term" value="C:plasma membrane"/>
    <property type="evidence" value="ECO:0007669"/>
    <property type="project" value="UniProtKB-SubCell"/>
</dbReference>
<evidence type="ECO:0000256" key="7">
    <source>
        <dbReference type="ARBA" id="ARBA00023136"/>
    </source>
</evidence>
<keyword evidence="2" id="KW-0813">Transport</keyword>
<keyword evidence="10" id="KW-1185">Reference proteome</keyword>
<evidence type="ECO:0000256" key="1">
    <source>
        <dbReference type="ARBA" id="ARBA00004651"/>
    </source>
</evidence>
<dbReference type="PANTHER" id="PTHR42865">
    <property type="entry name" value="PROTON/GLUTAMATE-ASPARTATE SYMPORTER"/>
    <property type="match status" value="1"/>
</dbReference>
<feature type="transmembrane region" description="Helical" evidence="8">
    <location>
        <begin position="45"/>
        <end position="66"/>
    </location>
</feature>
<feature type="transmembrane region" description="Helical" evidence="8">
    <location>
        <begin position="288"/>
        <end position="313"/>
    </location>
</feature>
<feature type="transmembrane region" description="Helical" evidence="8">
    <location>
        <begin position="213"/>
        <end position="235"/>
    </location>
</feature>
<evidence type="ECO:0000313" key="9">
    <source>
        <dbReference type="EMBL" id="SHI86485.1"/>
    </source>
</evidence>
<dbReference type="PANTHER" id="PTHR42865:SF7">
    <property type="entry name" value="PROTON_GLUTAMATE-ASPARTATE SYMPORTER"/>
    <property type="match status" value="1"/>
</dbReference>
<dbReference type="FunFam" id="1.10.3860.10:FF:000001">
    <property type="entry name" value="C4-dicarboxylate transport protein"/>
    <property type="match status" value="1"/>
</dbReference>
<keyword evidence="4 8" id="KW-0812">Transmembrane</keyword>
<dbReference type="GO" id="GO:0015293">
    <property type="term" value="F:symporter activity"/>
    <property type="evidence" value="ECO:0007669"/>
    <property type="project" value="UniProtKB-KW"/>
</dbReference>
<feature type="transmembrane region" description="Helical" evidence="8">
    <location>
        <begin position="143"/>
        <end position="161"/>
    </location>
</feature>
<proteinExistence type="predicted"/>
<feature type="transmembrane region" description="Helical" evidence="8">
    <location>
        <begin position="182"/>
        <end position="207"/>
    </location>
</feature>
<dbReference type="Pfam" id="PF00375">
    <property type="entry name" value="SDF"/>
    <property type="match status" value="1"/>
</dbReference>
<gene>
    <name evidence="9" type="ORF">SAMN02745751_01243</name>
</gene>
<protein>
    <submittedName>
        <fullName evidence="9">Na+/H+-dicarboxylate symporter</fullName>
    </submittedName>
</protein>
<keyword evidence="3" id="KW-1003">Cell membrane</keyword>
<dbReference type="InterPro" id="IPR018107">
    <property type="entry name" value="Na-dicarboxylate_symporter_CS"/>
</dbReference>
<comment type="subcellular location">
    <subcellularLocation>
        <location evidence="1">Cell membrane</location>
        <topology evidence="1">Multi-pass membrane protein</topology>
    </subcellularLocation>
</comment>
<dbReference type="RefSeq" id="WP_073048668.1">
    <property type="nucleotide sequence ID" value="NZ_FQZL01000007.1"/>
</dbReference>
<evidence type="ECO:0000256" key="4">
    <source>
        <dbReference type="ARBA" id="ARBA00022692"/>
    </source>
</evidence>
<keyword evidence="7 8" id="KW-0472">Membrane</keyword>
<evidence type="ECO:0000256" key="5">
    <source>
        <dbReference type="ARBA" id="ARBA00022847"/>
    </source>
</evidence>
<dbReference type="InterPro" id="IPR036458">
    <property type="entry name" value="Na:dicarbo_symporter_sf"/>
</dbReference>
<dbReference type="PROSITE" id="PS00714">
    <property type="entry name" value="NA_DICARBOXYL_SYMP_2"/>
    <property type="match status" value="1"/>
</dbReference>
<name>A0A1M6ELR6_9FIRM</name>
<dbReference type="InterPro" id="IPR001991">
    <property type="entry name" value="Na-dicarboxylate_symporter"/>
</dbReference>
<accession>A0A1M6ELR6</accession>
<dbReference type="Proteomes" id="UP000184052">
    <property type="component" value="Unassembled WGS sequence"/>
</dbReference>
<sequence>MKKLQLTTKIFIGLILGVIVGMLLQGNPDIAVKFIKPFGTLFLNLIKMIIVPLVFSSLIVGAASIGDPKSLGRIGGKTLGYYMVTTAIAVTIGLVLSKVFTPGAGLTIPVDATAEAVEAPALVDTLINIIPKNPLQGIVSGNILQVIAFALFMGIGCTALPDDKSKPFIAFFDSVAEIMYKITAFIMMLAPFGVFALIVPVVATYGLDVLLPLAKVIVVVYIGCILHALITYSTAVKLFAKIGVSKFFKGIAPAAVTAFSTTSSSGTLPVTISSTRENLGVSERISSFVLPLGATINMDGTALYQGVCALFLAQVYGIDLTLGQMMTIVLTATLGSIGTAGVPGAGFIMLTLVLQSVGLPLEGLVLIGGIDRILDMARASLNVIGDASCAVVVAATENEIDFDLASEKVALAE</sequence>
<feature type="transmembrane region" description="Helical" evidence="8">
    <location>
        <begin position="7"/>
        <end position="25"/>
    </location>
</feature>
<dbReference type="SUPFAM" id="SSF118215">
    <property type="entry name" value="Proton glutamate symport protein"/>
    <property type="match status" value="1"/>
</dbReference>
<dbReference type="Gene3D" id="1.10.3860.10">
    <property type="entry name" value="Sodium:dicarboxylate symporter"/>
    <property type="match status" value="1"/>
</dbReference>
<keyword evidence="6 8" id="KW-1133">Transmembrane helix</keyword>
<dbReference type="AlphaFoldDB" id="A0A1M6ELR6"/>
<keyword evidence="5" id="KW-0769">Symport</keyword>
<evidence type="ECO:0000256" key="3">
    <source>
        <dbReference type="ARBA" id="ARBA00022475"/>
    </source>
</evidence>
<dbReference type="GO" id="GO:0006835">
    <property type="term" value="P:dicarboxylic acid transport"/>
    <property type="evidence" value="ECO:0007669"/>
    <property type="project" value="TreeGrafter"/>
</dbReference>
<dbReference type="EMBL" id="FQZL01000007">
    <property type="protein sequence ID" value="SHI86485.1"/>
    <property type="molecule type" value="Genomic_DNA"/>
</dbReference>
<organism evidence="9 10">
    <name type="scientific">Dethiosulfatibacter aminovorans DSM 17477</name>
    <dbReference type="NCBI Taxonomy" id="1121476"/>
    <lineage>
        <taxon>Bacteria</taxon>
        <taxon>Bacillati</taxon>
        <taxon>Bacillota</taxon>
        <taxon>Tissierellia</taxon>
        <taxon>Dethiosulfatibacter</taxon>
    </lineage>
</organism>
<dbReference type="STRING" id="1121476.SAMN02745751_01243"/>
<dbReference type="OrthoDB" id="9768885at2"/>
<evidence type="ECO:0000313" key="10">
    <source>
        <dbReference type="Proteomes" id="UP000184052"/>
    </source>
</evidence>
<feature type="transmembrane region" description="Helical" evidence="8">
    <location>
        <begin position="320"/>
        <end position="341"/>
    </location>
</feature>
<reference evidence="9 10" key="1">
    <citation type="submission" date="2016-11" db="EMBL/GenBank/DDBJ databases">
        <authorList>
            <person name="Jaros S."/>
            <person name="Januszkiewicz K."/>
            <person name="Wedrychowicz H."/>
        </authorList>
    </citation>
    <scope>NUCLEOTIDE SEQUENCE [LARGE SCALE GENOMIC DNA]</scope>
    <source>
        <strain evidence="9 10">DSM 17477</strain>
    </source>
</reference>
<evidence type="ECO:0000256" key="6">
    <source>
        <dbReference type="ARBA" id="ARBA00022989"/>
    </source>
</evidence>
<evidence type="ECO:0000256" key="8">
    <source>
        <dbReference type="SAM" id="Phobius"/>
    </source>
</evidence>
<feature type="transmembrane region" description="Helical" evidence="8">
    <location>
        <begin position="78"/>
        <end position="96"/>
    </location>
</feature>